<dbReference type="InterPro" id="IPR011009">
    <property type="entry name" value="Kinase-like_dom_sf"/>
</dbReference>
<dbReference type="Gene3D" id="3.30.200.20">
    <property type="entry name" value="Phosphorylase Kinase, domain 1"/>
    <property type="match status" value="1"/>
</dbReference>
<dbReference type="Gene3D" id="3.90.1200.10">
    <property type="match status" value="1"/>
</dbReference>
<dbReference type="OrthoDB" id="526037at2"/>
<dbReference type="PANTHER" id="PTHR21064:SF5">
    <property type="entry name" value="SLR1880 PROTEIN"/>
    <property type="match status" value="1"/>
</dbReference>
<dbReference type="InterPro" id="IPR002575">
    <property type="entry name" value="Aminoglycoside_PTrfase"/>
</dbReference>
<evidence type="ECO:0000259" key="1">
    <source>
        <dbReference type="Pfam" id="PF01636"/>
    </source>
</evidence>
<comment type="caution">
    <text evidence="2">The sequence shown here is derived from an EMBL/GenBank/DDBJ whole genome shotgun (WGS) entry which is preliminary data.</text>
</comment>
<dbReference type="AlphaFoldDB" id="A0A2W7TRR4"/>
<evidence type="ECO:0000313" key="3">
    <source>
        <dbReference type="Proteomes" id="UP000249720"/>
    </source>
</evidence>
<proteinExistence type="predicted"/>
<gene>
    <name evidence="2" type="ORF">LX80_00285</name>
</gene>
<dbReference type="GO" id="GO:0016301">
    <property type="term" value="F:kinase activity"/>
    <property type="evidence" value="ECO:0007669"/>
    <property type="project" value="UniProtKB-KW"/>
</dbReference>
<name>A0A2W7TRR4_9BACT</name>
<keyword evidence="3" id="KW-1185">Reference proteome</keyword>
<evidence type="ECO:0000313" key="2">
    <source>
        <dbReference type="EMBL" id="PZX65792.1"/>
    </source>
</evidence>
<dbReference type="PANTHER" id="PTHR21064">
    <property type="entry name" value="AMINOGLYCOSIDE PHOSPHOTRANSFERASE DOMAIN-CONTAINING PROTEIN-RELATED"/>
    <property type="match status" value="1"/>
</dbReference>
<reference evidence="2 3" key="1">
    <citation type="submission" date="2018-06" db="EMBL/GenBank/DDBJ databases">
        <title>Genomic Encyclopedia of Archaeal and Bacterial Type Strains, Phase II (KMG-II): from individual species to whole genera.</title>
        <authorList>
            <person name="Goeker M."/>
        </authorList>
    </citation>
    <scope>NUCLEOTIDE SEQUENCE [LARGE SCALE GENOMIC DNA]</scope>
    <source>
        <strain evidence="2 3">DSM 23241</strain>
    </source>
</reference>
<feature type="domain" description="Aminoglycoside phosphotransferase" evidence="1">
    <location>
        <begin position="22"/>
        <end position="249"/>
    </location>
</feature>
<keyword evidence="2" id="KW-0418">Kinase</keyword>
<dbReference type="SUPFAM" id="SSF56112">
    <property type="entry name" value="Protein kinase-like (PK-like)"/>
    <property type="match status" value="1"/>
</dbReference>
<protein>
    <submittedName>
        <fullName evidence="2">Ser/Thr protein kinase RdoA (MazF antagonist)</fullName>
    </submittedName>
</protein>
<dbReference type="RefSeq" id="WP_111293249.1">
    <property type="nucleotide sequence ID" value="NZ_QKZV01000001.1"/>
</dbReference>
<accession>A0A2W7TRR4</accession>
<dbReference type="Pfam" id="PF01636">
    <property type="entry name" value="APH"/>
    <property type="match status" value="1"/>
</dbReference>
<organism evidence="2 3">
    <name type="scientific">Hydrotalea sandarakina</name>
    <dbReference type="NCBI Taxonomy" id="1004304"/>
    <lineage>
        <taxon>Bacteria</taxon>
        <taxon>Pseudomonadati</taxon>
        <taxon>Bacteroidota</taxon>
        <taxon>Chitinophagia</taxon>
        <taxon>Chitinophagales</taxon>
        <taxon>Chitinophagaceae</taxon>
        <taxon>Hydrotalea</taxon>
    </lineage>
</organism>
<dbReference type="InterPro" id="IPR050249">
    <property type="entry name" value="Pseudomonas-type_ThrB"/>
</dbReference>
<keyword evidence="2" id="KW-0808">Transferase</keyword>
<sequence>MSTIELPIQIQLLYQLPEIKSIEVLSGGLINYTYKITTVEQEYIFQKINTNVFPQPEKIDENLRLLAQFFHDYFPQYLFVAPIATIQQKTIIEIEGNYYRLFPFIKGTHTNSILLSSNEAYEAAKQFGQFTALLATFPVNKCHVSIPFFHHLSFRYWQMQLAWQNANTAKKKAATALMQKVVDNYKIVQQFNDFIHKNNCIQRVMHHDAKISNVLLNERNEGVAVIDFDTTMPGYFFSDMGDMMRTYLCPVSEEETDFSLIEVRKEYWQAIYEGYLEHMDVVLTSFEKEHLMYSGQIITYMQALRFLTDYLQNNQYYACAYPEQNLNRAINQFHLLEKMQLQSFIF</sequence>
<dbReference type="Proteomes" id="UP000249720">
    <property type="component" value="Unassembled WGS sequence"/>
</dbReference>
<dbReference type="EMBL" id="QKZV01000001">
    <property type="protein sequence ID" value="PZX65792.1"/>
    <property type="molecule type" value="Genomic_DNA"/>
</dbReference>